<sequence>MDPRLSCWCRRNSPVSEEVDEKLSSGGVGKIAAAVESHIDDSDSDRSEESECECDYRKGKGSLHQNASKEWGLVFLIRGGGREARRRSEGIRRSRKYGDVGSWSSGTSSNRGRKDRRKRVGARDPSGSSREEGSF</sequence>
<name>A0ACB9RI10_9MYRT</name>
<proteinExistence type="predicted"/>
<dbReference type="Proteomes" id="UP001057402">
    <property type="component" value="Chromosome 4"/>
</dbReference>
<comment type="caution">
    <text evidence="1">The sequence shown here is derived from an EMBL/GenBank/DDBJ whole genome shotgun (WGS) entry which is preliminary data.</text>
</comment>
<dbReference type="EMBL" id="CM042883">
    <property type="protein sequence ID" value="KAI4378796.1"/>
    <property type="molecule type" value="Genomic_DNA"/>
</dbReference>
<reference evidence="2" key="1">
    <citation type="journal article" date="2023" name="Front. Plant Sci.">
        <title>Chromosomal-level genome assembly of Melastoma candidum provides insights into trichome evolution.</title>
        <authorList>
            <person name="Zhong Y."/>
            <person name="Wu W."/>
            <person name="Sun C."/>
            <person name="Zou P."/>
            <person name="Liu Y."/>
            <person name="Dai S."/>
            <person name="Zhou R."/>
        </authorList>
    </citation>
    <scope>NUCLEOTIDE SEQUENCE [LARGE SCALE GENOMIC DNA]</scope>
</reference>
<gene>
    <name evidence="1" type="ORF">MLD38_016227</name>
</gene>
<keyword evidence="2" id="KW-1185">Reference proteome</keyword>
<accession>A0ACB9RI10</accession>
<protein>
    <submittedName>
        <fullName evidence="1">Uncharacterized protein</fullName>
    </submittedName>
</protein>
<evidence type="ECO:0000313" key="2">
    <source>
        <dbReference type="Proteomes" id="UP001057402"/>
    </source>
</evidence>
<organism evidence="1 2">
    <name type="scientific">Melastoma candidum</name>
    <dbReference type="NCBI Taxonomy" id="119954"/>
    <lineage>
        <taxon>Eukaryota</taxon>
        <taxon>Viridiplantae</taxon>
        <taxon>Streptophyta</taxon>
        <taxon>Embryophyta</taxon>
        <taxon>Tracheophyta</taxon>
        <taxon>Spermatophyta</taxon>
        <taxon>Magnoliopsida</taxon>
        <taxon>eudicotyledons</taxon>
        <taxon>Gunneridae</taxon>
        <taxon>Pentapetalae</taxon>
        <taxon>rosids</taxon>
        <taxon>malvids</taxon>
        <taxon>Myrtales</taxon>
        <taxon>Melastomataceae</taxon>
        <taxon>Melastomatoideae</taxon>
        <taxon>Melastomateae</taxon>
        <taxon>Melastoma</taxon>
    </lineage>
</organism>
<evidence type="ECO:0000313" key="1">
    <source>
        <dbReference type="EMBL" id="KAI4378796.1"/>
    </source>
</evidence>